<dbReference type="PANTHER" id="PTHR12714">
    <property type="entry name" value="PROTEIN-S ISOPRENYLCYSTEINE O-METHYLTRANSFERASE"/>
    <property type="match status" value="1"/>
</dbReference>
<dbReference type="EnsemblFungi" id="CEF74743">
    <property type="protein sequence ID" value="CEF74743"/>
    <property type="gene ID" value="FGRRES_15998"/>
</dbReference>
<dbReference type="Proteomes" id="UP000070720">
    <property type="component" value="Chromosome 1"/>
</dbReference>
<comment type="catalytic activity">
    <reaction evidence="5">
        <text>[protein]-C-terminal S-[(2E,6E)-farnesyl]-L-cysteine + S-adenosyl-L-methionine = [protein]-C-terminal S-[(2E,6E)-farnesyl]-L-cysteine methyl ester + S-adenosyl-L-homocysteine</text>
        <dbReference type="Rhea" id="RHEA:21672"/>
        <dbReference type="Rhea" id="RHEA-COMP:12125"/>
        <dbReference type="Rhea" id="RHEA-COMP:12126"/>
        <dbReference type="ChEBI" id="CHEBI:57856"/>
        <dbReference type="ChEBI" id="CHEBI:59789"/>
        <dbReference type="ChEBI" id="CHEBI:90510"/>
        <dbReference type="ChEBI" id="CHEBI:90511"/>
        <dbReference type="EC" id="2.1.1.100"/>
    </reaction>
</comment>
<dbReference type="EMBL" id="HG970332">
    <property type="protein sequence ID" value="CEF74743.1"/>
    <property type="molecule type" value="Genomic_DNA"/>
</dbReference>
<reference evidence="7" key="5">
    <citation type="submission" date="2017-01" db="UniProtKB">
        <authorList>
            <consortium name="EnsemblFungi"/>
        </authorList>
    </citation>
    <scope>IDENTIFICATION</scope>
    <source>
        <strain evidence="7">PH-1 / ATCC MYA-4620 / FGSC 9075 / NRRL 31084</strain>
    </source>
</reference>
<feature type="transmembrane region" description="Helical" evidence="5">
    <location>
        <begin position="144"/>
        <end position="166"/>
    </location>
</feature>
<keyword evidence="8" id="KW-1185">Reference proteome</keyword>
<comment type="similarity">
    <text evidence="5">Belongs to the class VI-like SAM-binding methyltransferase superfamily. Isoprenylcysteine carboxyl methyltransferase family.</text>
</comment>
<reference evidence="7 8" key="2">
    <citation type="journal article" date="2010" name="Nature">
        <title>Comparative genomics reveals mobile pathogenicity chromosomes in Fusarium.</title>
        <authorList>
            <person name="Ma L.J."/>
            <person name="van der Does H.C."/>
            <person name="Borkovich K.A."/>
            <person name="Coleman J.J."/>
            <person name="Daboussi M.J."/>
            <person name="Di Pietro A."/>
            <person name="Dufresne M."/>
            <person name="Freitag M."/>
            <person name="Grabherr M."/>
            <person name="Henrissat B."/>
            <person name="Houterman P.M."/>
            <person name="Kang S."/>
            <person name="Shim W.B."/>
            <person name="Woloshuk C."/>
            <person name="Xie X."/>
            <person name="Xu J.R."/>
            <person name="Antoniw J."/>
            <person name="Baker S.E."/>
            <person name="Bluhm B.H."/>
            <person name="Breakspear A."/>
            <person name="Brown D.W."/>
            <person name="Butchko R.A."/>
            <person name="Chapman S."/>
            <person name="Coulson R."/>
            <person name="Coutinho P.M."/>
            <person name="Danchin E.G."/>
            <person name="Diener A."/>
            <person name="Gale L.R."/>
            <person name="Gardiner D.M."/>
            <person name="Goff S."/>
            <person name="Hammond-Kosack K.E."/>
            <person name="Hilburn K."/>
            <person name="Hua-Van A."/>
            <person name="Jonkers W."/>
            <person name="Kazan K."/>
            <person name="Kodira C.D."/>
            <person name="Koehrsen M."/>
            <person name="Kumar L."/>
            <person name="Lee Y.H."/>
            <person name="Li L."/>
            <person name="Manners J.M."/>
            <person name="Miranda-Saavedra D."/>
            <person name="Mukherjee M."/>
            <person name="Park G."/>
            <person name="Park J."/>
            <person name="Park S.Y."/>
            <person name="Proctor R.H."/>
            <person name="Regev A."/>
            <person name="Ruiz-Roldan M.C."/>
            <person name="Sain D."/>
            <person name="Sakthikumar S."/>
            <person name="Sykes S."/>
            <person name="Schwartz D.C."/>
            <person name="Turgeon B.G."/>
            <person name="Wapinski I."/>
            <person name="Yoder O."/>
            <person name="Young S."/>
            <person name="Zeng Q."/>
            <person name="Zhou S."/>
            <person name="Galagan J."/>
            <person name="Cuomo C.A."/>
            <person name="Kistler H.C."/>
            <person name="Rep M."/>
        </authorList>
    </citation>
    <scope>GENOME REANNOTATION</scope>
    <source>
        <strain evidence="8">ATCC MYA-4620 / CBS 123657 / FGSC 9075 / NRRL 31084 / PH-1</strain>
        <strain evidence="7">PH-1 / ATCC MYA-4620 / FGSC 9075 / NRRL 31084</strain>
    </source>
</reference>
<dbReference type="Pfam" id="PF04140">
    <property type="entry name" value="ICMT"/>
    <property type="match status" value="1"/>
</dbReference>
<dbReference type="eggNOG" id="ENOG502S9FN">
    <property type="taxonomic scope" value="Eukaryota"/>
</dbReference>
<keyword evidence="5" id="KW-0489">Methyltransferase</keyword>
<evidence type="ECO:0000256" key="4">
    <source>
        <dbReference type="ARBA" id="ARBA00023136"/>
    </source>
</evidence>
<name>A0A0E0RU18_GIBZE</name>
<gene>
    <name evidence="7" type="primary">FG02450.1</name>
    <name evidence="6" type="ORF">FGRAMPH1_01T05877</name>
</gene>
<dbReference type="GO" id="GO:0005789">
    <property type="term" value="C:endoplasmic reticulum membrane"/>
    <property type="evidence" value="ECO:0007669"/>
    <property type="project" value="UniProtKB-SubCell"/>
</dbReference>
<accession>A0A0E0RU18</accession>
<evidence type="ECO:0000256" key="3">
    <source>
        <dbReference type="ARBA" id="ARBA00022989"/>
    </source>
</evidence>
<keyword evidence="2 5" id="KW-0812">Transmembrane</keyword>
<sequence length="238" mass="26172">MTFPFSLSQASLAAAILGSVYGNYIALSPPNPSHHAAPSTGDSVRGLLLTKKHSTKVALAPWGLLALQSAALALHYPDIPASVIRHGGENGLNMNLITWSPATAIPLALIFGAGIPLRLIPYASLGKNFTFALRTPDRLKTTGIYQYVQHPSYTGVLILVLSNVALLSRLDGPFSCWVPPQYYNTLYWMLGLMAPCTAVFFYGTWKRVCEEEKMLKAAFGKEWENWHAKTARFIPYIF</sequence>
<dbReference type="Gene3D" id="1.20.120.1630">
    <property type="match status" value="1"/>
</dbReference>
<reference evidence="6 8" key="4">
    <citation type="journal article" date="2015" name="BMC Genomics">
        <title>The completed genome sequence of the pathogenic ascomycete fungus Fusarium graminearum.</title>
        <authorList>
            <person name="King R."/>
            <person name="Urban M."/>
            <person name="Hammond-Kosack M.C."/>
            <person name="Hassani-Pak K."/>
            <person name="Hammond-Kosack K.E."/>
        </authorList>
    </citation>
    <scope>NUCLEOTIDE SEQUENCE [LARGE SCALE GENOMIC DNA]</scope>
    <source>
        <strain evidence="8">ATCC MYA-4620 / CBS 123657 / FGSC 9075 / NRRL 31084 / PH-1</strain>
        <strain evidence="6">PH-1</strain>
    </source>
</reference>
<dbReference type="GO" id="GO:0004671">
    <property type="term" value="F:protein C-terminal S-isoprenylcysteine carboxyl O-methyltransferase activity"/>
    <property type="evidence" value="ECO:0007669"/>
    <property type="project" value="UniProtKB-EC"/>
</dbReference>
<keyword evidence="3 5" id="KW-1133">Transmembrane helix</keyword>
<feature type="transmembrane region" description="Helical" evidence="5">
    <location>
        <begin position="186"/>
        <end position="205"/>
    </location>
</feature>
<comment type="caution">
    <text evidence="5">Lacks conserved residue(s) required for the propagation of feature annotation.</text>
</comment>
<keyword evidence="5" id="KW-0808">Transferase</keyword>
<evidence type="ECO:0000313" key="7">
    <source>
        <dbReference type="EnsemblFungi" id="CEF74743"/>
    </source>
</evidence>
<keyword evidence="5" id="KW-0949">S-adenosyl-L-methionine</keyword>
<proteinExistence type="inferred from homology"/>
<evidence type="ECO:0000256" key="1">
    <source>
        <dbReference type="ARBA" id="ARBA00004141"/>
    </source>
</evidence>
<dbReference type="EC" id="2.1.1.100" evidence="5"/>
<reference key="3">
    <citation type="submission" date="2014-02" db="EMBL/GenBank/DDBJ databases">
        <title>A revised Fusarium graminearum genomic reference sequence using whole shotgun re-sequencing.</title>
        <authorList>
            <person name="King R."/>
            <person name="Urban M."/>
            <person name="Hassani-Pak K."/>
            <person name="Hammond-Kosack K."/>
        </authorList>
    </citation>
    <scope>NUCLEOTIDE SEQUENCE</scope>
    <source>
        <strain>PH-1</strain>
    </source>
</reference>
<dbReference type="InterPro" id="IPR007269">
    <property type="entry name" value="ICMT_MeTrfase"/>
</dbReference>
<dbReference type="VEuPathDB" id="FungiDB:FGRAMPH1_01G05877"/>
<reference evidence="7 8" key="1">
    <citation type="journal article" date="2007" name="Science">
        <title>The Fusarium graminearum genome reveals a link between localized polymorphism and pathogen specialization.</title>
        <authorList>
            <person name="Cuomo C.A."/>
            <person name="Gueldener U."/>
            <person name="Xu J.-R."/>
            <person name="Trail F."/>
            <person name="Turgeon B.G."/>
            <person name="Di Pietro A."/>
            <person name="Walton J.D."/>
            <person name="Ma L.-J."/>
            <person name="Baker S.E."/>
            <person name="Rep M."/>
            <person name="Adam G."/>
            <person name="Antoniw J."/>
            <person name="Baldwin T."/>
            <person name="Calvo S.E."/>
            <person name="Chang Y.-L."/>
            <person name="DeCaprio D."/>
            <person name="Gale L.R."/>
            <person name="Gnerre S."/>
            <person name="Goswami R.S."/>
            <person name="Hammond-Kosack K."/>
            <person name="Harris L.J."/>
            <person name="Hilburn K."/>
            <person name="Kennell J.C."/>
            <person name="Kroken S."/>
            <person name="Magnuson J.K."/>
            <person name="Mannhaupt G."/>
            <person name="Mauceli E.W."/>
            <person name="Mewes H.-W."/>
            <person name="Mitterbauer R."/>
            <person name="Muehlbauer G."/>
            <person name="Muensterkoetter M."/>
            <person name="Nelson D."/>
            <person name="O'Donnell K."/>
            <person name="Ouellet T."/>
            <person name="Qi W."/>
            <person name="Quesneville H."/>
            <person name="Roncero M.I.G."/>
            <person name="Seong K.-Y."/>
            <person name="Tetko I.V."/>
            <person name="Urban M."/>
            <person name="Waalwijk C."/>
            <person name="Ward T.J."/>
            <person name="Yao J."/>
            <person name="Birren B.W."/>
            <person name="Kistler H.C."/>
        </authorList>
    </citation>
    <scope>NUCLEOTIDE SEQUENCE [LARGE SCALE GENOMIC DNA]</scope>
    <source>
        <strain evidence="8">ATCC MYA-4620 / CBS 123657 / FGSC 9075 / NRRL 31084 / PH-1</strain>
        <strain evidence="7">PH-1 / ATCC MYA-4620 / FGSC 9075 / NRRL 31084</strain>
    </source>
</reference>
<organism evidence="7">
    <name type="scientific">Gibberella zeae (strain ATCC MYA-4620 / CBS 123657 / FGSC 9075 / NRRL 31084 / PH-1)</name>
    <name type="common">Wheat head blight fungus</name>
    <name type="synonym">Fusarium graminearum</name>
    <dbReference type="NCBI Taxonomy" id="229533"/>
    <lineage>
        <taxon>Eukaryota</taxon>
        <taxon>Fungi</taxon>
        <taxon>Dikarya</taxon>
        <taxon>Ascomycota</taxon>
        <taxon>Pezizomycotina</taxon>
        <taxon>Sordariomycetes</taxon>
        <taxon>Hypocreomycetidae</taxon>
        <taxon>Hypocreales</taxon>
        <taxon>Nectriaceae</taxon>
        <taxon>Fusarium</taxon>
    </lineage>
</organism>
<dbReference type="AlphaFoldDB" id="A0A0E0RU18"/>
<protein>
    <recommendedName>
        <fullName evidence="5">Protein-S-isoprenylcysteine O-methyltransferase</fullName>
        <ecNumber evidence="5">2.1.1.100</ecNumber>
    </recommendedName>
</protein>
<keyword evidence="4 5" id="KW-0472">Membrane</keyword>
<feature type="transmembrane region" description="Helical" evidence="5">
    <location>
        <begin position="104"/>
        <end position="123"/>
    </location>
</feature>
<dbReference type="PANTHER" id="PTHR12714:SF9">
    <property type="entry name" value="PROTEIN-S-ISOPRENYLCYSTEINE O-METHYLTRANSFERASE"/>
    <property type="match status" value="1"/>
</dbReference>
<dbReference type="STRING" id="229533.A0A0E0RU18"/>
<dbReference type="GO" id="GO:0032259">
    <property type="term" value="P:methylation"/>
    <property type="evidence" value="ECO:0007669"/>
    <property type="project" value="UniProtKB-KW"/>
</dbReference>
<evidence type="ECO:0000313" key="6">
    <source>
        <dbReference type="EMBL" id="CEF74743.1"/>
    </source>
</evidence>
<evidence type="ECO:0000256" key="5">
    <source>
        <dbReference type="RuleBase" id="RU362022"/>
    </source>
</evidence>
<dbReference type="InParanoid" id="A0A0E0RU18"/>
<keyword evidence="5" id="KW-0256">Endoplasmic reticulum</keyword>
<evidence type="ECO:0000256" key="2">
    <source>
        <dbReference type="ARBA" id="ARBA00022692"/>
    </source>
</evidence>
<evidence type="ECO:0000313" key="8">
    <source>
        <dbReference type="Proteomes" id="UP000070720"/>
    </source>
</evidence>
<comment type="subcellular location">
    <subcellularLocation>
        <location evidence="5">Endoplasmic reticulum membrane</location>
        <topology evidence="5">Multi-pass membrane protein</topology>
    </subcellularLocation>
    <subcellularLocation>
        <location evidence="1">Membrane</location>
        <topology evidence="1">Multi-pass membrane protein</topology>
    </subcellularLocation>
</comment>